<comment type="subcellular location">
    <subcellularLocation>
        <location evidence="1">Membrane</location>
        <topology evidence="1">Multi-pass membrane protein</topology>
    </subcellularLocation>
</comment>
<reference evidence="10" key="2">
    <citation type="journal article" date="2023" name="IMA Fungus">
        <title>Comparative genomic study of the Penicillium genus elucidates a diverse pangenome and 15 lateral gene transfer events.</title>
        <authorList>
            <person name="Petersen C."/>
            <person name="Sorensen T."/>
            <person name="Nielsen M.R."/>
            <person name="Sondergaard T.E."/>
            <person name="Sorensen J.L."/>
            <person name="Fitzpatrick D.A."/>
            <person name="Frisvad J.C."/>
            <person name="Nielsen K.L."/>
        </authorList>
    </citation>
    <scope>NUCLEOTIDE SEQUENCE</scope>
    <source>
        <strain evidence="10">IBT 21917</strain>
    </source>
</reference>
<dbReference type="Proteomes" id="UP001146351">
    <property type="component" value="Unassembled WGS sequence"/>
</dbReference>
<feature type="transmembrane region" description="Helical" evidence="8">
    <location>
        <begin position="450"/>
        <end position="468"/>
    </location>
</feature>
<evidence type="ECO:0000256" key="5">
    <source>
        <dbReference type="ARBA" id="ARBA00022989"/>
    </source>
</evidence>
<keyword evidence="6 8" id="KW-0472">Membrane</keyword>
<dbReference type="InterPro" id="IPR003663">
    <property type="entry name" value="Sugar/inositol_transpt"/>
</dbReference>
<feature type="domain" description="Major facilitator superfamily (MFS) profile" evidence="9">
    <location>
        <begin position="19"/>
        <end position="472"/>
    </location>
</feature>
<dbReference type="PANTHER" id="PTHR48022:SF44">
    <property type="entry name" value="SUGAR TRANSPORTER, PUTATIVE (AFU_ORTHOLOGUE AFUA_4G14610)-RELATED"/>
    <property type="match status" value="1"/>
</dbReference>
<proteinExistence type="inferred from homology"/>
<evidence type="ECO:0000256" key="1">
    <source>
        <dbReference type="ARBA" id="ARBA00004141"/>
    </source>
</evidence>
<dbReference type="PROSITE" id="PS00217">
    <property type="entry name" value="SUGAR_TRANSPORT_2"/>
    <property type="match status" value="1"/>
</dbReference>
<dbReference type="InterPro" id="IPR005828">
    <property type="entry name" value="MFS_sugar_transport-like"/>
</dbReference>
<dbReference type="PROSITE" id="PS50850">
    <property type="entry name" value="MFS"/>
    <property type="match status" value="1"/>
</dbReference>
<name>A0A9W9LZI0_9EURO</name>
<evidence type="ECO:0000259" key="9">
    <source>
        <dbReference type="PROSITE" id="PS50850"/>
    </source>
</evidence>
<evidence type="ECO:0000256" key="8">
    <source>
        <dbReference type="SAM" id="Phobius"/>
    </source>
</evidence>
<feature type="transmembrane region" description="Helical" evidence="8">
    <location>
        <begin position="379"/>
        <end position="407"/>
    </location>
</feature>
<dbReference type="PROSITE" id="PS00216">
    <property type="entry name" value="SUGAR_TRANSPORT_1"/>
    <property type="match status" value="1"/>
</dbReference>
<dbReference type="Pfam" id="PF00083">
    <property type="entry name" value="Sugar_tr"/>
    <property type="match status" value="1"/>
</dbReference>
<dbReference type="PRINTS" id="PR00171">
    <property type="entry name" value="SUGRTRNSPORT"/>
</dbReference>
<evidence type="ECO:0000256" key="6">
    <source>
        <dbReference type="ARBA" id="ARBA00023136"/>
    </source>
</evidence>
<organism evidence="10 11">
    <name type="scientific">Penicillium capsulatum</name>
    <dbReference type="NCBI Taxonomy" id="69766"/>
    <lineage>
        <taxon>Eukaryota</taxon>
        <taxon>Fungi</taxon>
        <taxon>Dikarya</taxon>
        <taxon>Ascomycota</taxon>
        <taxon>Pezizomycotina</taxon>
        <taxon>Eurotiomycetes</taxon>
        <taxon>Eurotiomycetidae</taxon>
        <taxon>Eurotiales</taxon>
        <taxon>Aspergillaceae</taxon>
        <taxon>Penicillium</taxon>
    </lineage>
</organism>
<feature type="transmembrane region" description="Helical" evidence="8">
    <location>
        <begin position="93"/>
        <end position="112"/>
    </location>
</feature>
<dbReference type="GO" id="GO:0005351">
    <property type="term" value="F:carbohydrate:proton symporter activity"/>
    <property type="evidence" value="ECO:0007669"/>
    <property type="project" value="TreeGrafter"/>
</dbReference>
<dbReference type="InterPro" id="IPR005829">
    <property type="entry name" value="Sugar_transporter_CS"/>
</dbReference>
<dbReference type="InterPro" id="IPR020846">
    <property type="entry name" value="MFS_dom"/>
</dbReference>
<dbReference type="SUPFAM" id="SSF103473">
    <property type="entry name" value="MFS general substrate transporter"/>
    <property type="match status" value="1"/>
</dbReference>
<dbReference type="NCBIfam" id="TIGR00879">
    <property type="entry name" value="SP"/>
    <property type="match status" value="1"/>
</dbReference>
<feature type="transmembrane region" description="Helical" evidence="8">
    <location>
        <begin position="320"/>
        <end position="340"/>
    </location>
</feature>
<dbReference type="AlphaFoldDB" id="A0A9W9LZI0"/>
<feature type="transmembrane region" description="Helical" evidence="8">
    <location>
        <begin position="347"/>
        <end position="367"/>
    </location>
</feature>
<comment type="caution">
    <text evidence="10">The sequence shown here is derived from an EMBL/GenBank/DDBJ whole genome shotgun (WGS) entry which is preliminary data.</text>
</comment>
<dbReference type="OrthoDB" id="2544694at2759"/>
<evidence type="ECO:0000256" key="4">
    <source>
        <dbReference type="ARBA" id="ARBA00022692"/>
    </source>
</evidence>
<dbReference type="FunFam" id="1.20.1250.20:FF:000090">
    <property type="entry name" value="MFS sugar transporter, putative"/>
    <property type="match status" value="1"/>
</dbReference>
<comment type="similarity">
    <text evidence="2 7">Belongs to the major facilitator superfamily. Sugar transporter (TC 2.A.1.1) family.</text>
</comment>
<keyword evidence="5 8" id="KW-1133">Transmembrane helix</keyword>
<feature type="transmembrane region" description="Helical" evidence="8">
    <location>
        <begin position="419"/>
        <end position="438"/>
    </location>
</feature>
<evidence type="ECO:0000313" key="11">
    <source>
        <dbReference type="Proteomes" id="UP001146351"/>
    </source>
</evidence>
<protein>
    <recommendedName>
        <fullName evidence="9">Major facilitator superfamily (MFS) profile domain-containing protein</fullName>
    </recommendedName>
</protein>
<accession>A0A9W9LZI0</accession>
<dbReference type="InterPro" id="IPR036259">
    <property type="entry name" value="MFS_trans_sf"/>
</dbReference>
<keyword evidence="3 7" id="KW-0813">Transport</keyword>
<dbReference type="PANTHER" id="PTHR48022">
    <property type="entry name" value="PLASTIDIC GLUCOSE TRANSPORTER 4"/>
    <property type="match status" value="1"/>
</dbReference>
<feature type="transmembrane region" description="Helical" evidence="8">
    <location>
        <begin position="153"/>
        <end position="177"/>
    </location>
</feature>
<dbReference type="EMBL" id="JAPQKO010000001">
    <property type="protein sequence ID" value="KAJ5183911.1"/>
    <property type="molecule type" value="Genomic_DNA"/>
</dbReference>
<keyword evidence="11" id="KW-1185">Reference proteome</keyword>
<reference evidence="10" key="1">
    <citation type="submission" date="2022-11" db="EMBL/GenBank/DDBJ databases">
        <authorList>
            <person name="Petersen C."/>
        </authorList>
    </citation>
    <scope>NUCLEOTIDE SEQUENCE</scope>
    <source>
        <strain evidence="10">IBT 21917</strain>
    </source>
</reference>
<feature type="transmembrane region" description="Helical" evidence="8">
    <location>
        <begin position="118"/>
        <end position="141"/>
    </location>
</feature>
<gene>
    <name evidence="10" type="ORF">N7492_001527</name>
</gene>
<dbReference type="InterPro" id="IPR050360">
    <property type="entry name" value="MFS_Sugar_Transporters"/>
</dbReference>
<keyword evidence="4 8" id="KW-0812">Transmembrane</keyword>
<dbReference type="GO" id="GO:0016020">
    <property type="term" value="C:membrane"/>
    <property type="evidence" value="ECO:0007669"/>
    <property type="project" value="UniProtKB-SubCell"/>
</dbReference>
<feature type="transmembrane region" description="Helical" evidence="8">
    <location>
        <begin position="67"/>
        <end position="86"/>
    </location>
</feature>
<evidence type="ECO:0000313" key="10">
    <source>
        <dbReference type="EMBL" id="KAJ5183911.1"/>
    </source>
</evidence>
<evidence type="ECO:0000256" key="7">
    <source>
        <dbReference type="RuleBase" id="RU003346"/>
    </source>
</evidence>
<feature type="transmembrane region" description="Helical" evidence="8">
    <location>
        <begin position="282"/>
        <end position="308"/>
    </location>
</feature>
<evidence type="ECO:0000256" key="2">
    <source>
        <dbReference type="ARBA" id="ARBA00010992"/>
    </source>
</evidence>
<evidence type="ECO:0000256" key="3">
    <source>
        <dbReference type="ARBA" id="ARBA00022448"/>
    </source>
</evidence>
<dbReference type="Gene3D" id="1.20.1250.20">
    <property type="entry name" value="MFS general substrate transporter like domains"/>
    <property type="match status" value="1"/>
</dbReference>
<sequence length="526" mass="57040">MGYTTYWKRLSPRQLNVTIQIFSLISIFFEGYDQGVMGGVNDSPLYVVEVGIGKPDGTVTDTTHQGGIVSIYYLGAIFGCFAGGWMADRVGRINGMLMGSVVACIGGALQAAAQSSDFMLVARVITGVGTGALTGITPVLVSETSSAEHRGGFLGYVFIANYLGISVAYWISFGLAFINNGYSDVRWRFLLAFQCVPALILVCFIKMLPDSPRFLASVGRNEEAREVLESIRKHKASPEEIDREYLEIITLAEESQLSSPIQFAKILIGRGGKRHPNLGRRAWLCVFLQIMASWTGITAVTAYAPVLLSQAGYPTITQNGLAGGLNTVGIVGTIISAQIVDRLGRRACLMGGAAVLFAVNLIAGAVYEGARQNPDKAAQFAPAAVAMLFLFNIGYAATWGTVAFLVPTEIFPSDLRAQGNGFGITGWAIGVGMTTLVNPIMFSTMTNRTYFLYAGLNLLWIPILYLFYPETRNRSLESIEALFSPSSPFYWKMEQAYKMHGDVLMSRGINKNELGSDDKPDVQTIA</sequence>